<feature type="non-terminal residue" evidence="1">
    <location>
        <position position="1"/>
    </location>
</feature>
<evidence type="ECO:0000313" key="2">
    <source>
        <dbReference type="Proteomes" id="UP000054324"/>
    </source>
</evidence>
<name>A0A074ZVY2_OPIVI</name>
<sequence>AKWPKWLEREFTERKARGSNPTSVTRLPLSRLRRPGSILALALPPGGMAARHRKTRLVFTPQSTEICFLSNSWYTFIIIIIIIDSMTPMFNTDALLSYNHDLFESLIVKKRVKVDGEGLSASLPQSFRGAYTSTHSLRRSG</sequence>
<dbReference type="AlphaFoldDB" id="A0A074ZVY2"/>
<organism evidence="1 2">
    <name type="scientific">Opisthorchis viverrini</name>
    <name type="common">Southeast Asian liver fluke</name>
    <dbReference type="NCBI Taxonomy" id="6198"/>
    <lineage>
        <taxon>Eukaryota</taxon>
        <taxon>Metazoa</taxon>
        <taxon>Spiralia</taxon>
        <taxon>Lophotrochozoa</taxon>
        <taxon>Platyhelminthes</taxon>
        <taxon>Trematoda</taxon>
        <taxon>Digenea</taxon>
        <taxon>Opisthorchiida</taxon>
        <taxon>Opisthorchiata</taxon>
        <taxon>Opisthorchiidae</taxon>
        <taxon>Opisthorchis</taxon>
    </lineage>
</organism>
<accession>A0A074ZVY2</accession>
<protein>
    <submittedName>
        <fullName evidence="1">Uncharacterized protein</fullName>
    </submittedName>
</protein>
<reference evidence="1 2" key="1">
    <citation type="submission" date="2013-11" db="EMBL/GenBank/DDBJ databases">
        <title>Opisthorchis viverrini - life in the bile duct.</title>
        <authorList>
            <person name="Young N.D."/>
            <person name="Nagarajan N."/>
            <person name="Lin S.J."/>
            <person name="Korhonen P.K."/>
            <person name="Jex A.R."/>
            <person name="Hall R.S."/>
            <person name="Safavi-Hemami H."/>
            <person name="Kaewkong W."/>
            <person name="Bertrand D."/>
            <person name="Gao S."/>
            <person name="Seet Q."/>
            <person name="Wongkham S."/>
            <person name="Teh B.T."/>
            <person name="Wongkham C."/>
            <person name="Intapan P.M."/>
            <person name="Maleewong W."/>
            <person name="Yang X."/>
            <person name="Hu M."/>
            <person name="Wang Z."/>
            <person name="Hofmann A."/>
            <person name="Sternberg P.W."/>
            <person name="Tan P."/>
            <person name="Wang J."/>
            <person name="Gasser R.B."/>
        </authorList>
    </citation>
    <scope>NUCLEOTIDE SEQUENCE [LARGE SCALE GENOMIC DNA]</scope>
</reference>
<evidence type="ECO:0000313" key="1">
    <source>
        <dbReference type="EMBL" id="KER30042.1"/>
    </source>
</evidence>
<dbReference type="GeneID" id="20327412"/>
<dbReference type="CTD" id="20327412"/>
<dbReference type="KEGG" id="ovi:T265_13245"/>
<keyword evidence="2" id="KW-1185">Reference proteome</keyword>
<dbReference type="Proteomes" id="UP000054324">
    <property type="component" value="Unassembled WGS sequence"/>
</dbReference>
<gene>
    <name evidence="1" type="ORF">T265_13245</name>
</gene>
<feature type="non-terminal residue" evidence="1">
    <location>
        <position position="141"/>
    </location>
</feature>
<dbReference type="EMBL" id="KL596667">
    <property type="protein sequence ID" value="KER30042.1"/>
    <property type="molecule type" value="Genomic_DNA"/>
</dbReference>
<dbReference type="RefSeq" id="XP_009166210.1">
    <property type="nucleotide sequence ID" value="XM_009167946.1"/>
</dbReference>
<proteinExistence type="predicted"/>